<dbReference type="Pfam" id="PF03544">
    <property type="entry name" value="TonB_C"/>
    <property type="match status" value="1"/>
</dbReference>
<dbReference type="SUPFAM" id="SSF82185">
    <property type="entry name" value="Histone H3 K4-specific methyltransferase SET7/9 N-terminal domain"/>
    <property type="match status" value="1"/>
</dbReference>
<dbReference type="InterPro" id="IPR051045">
    <property type="entry name" value="TonB-dependent_transducer"/>
</dbReference>
<reference evidence="2 3" key="1">
    <citation type="submission" date="2024-09" db="EMBL/GenBank/DDBJ databases">
        <authorList>
            <person name="Sun Q."/>
            <person name="Mori K."/>
        </authorList>
    </citation>
    <scope>NUCLEOTIDE SEQUENCE [LARGE SCALE GENOMIC DNA]</scope>
    <source>
        <strain evidence="2 3">CECT 7908</strain>
    </source>
</reference>
<protein>
    <submittedName>
        <fullName evidence="2">Energy transducer TonB</fullName>
    </submittedName>
</protein>
<dbReference type="Gene3D" id="3.90.930.1">
    <property type="match status" value="1"/>
</dbReference>
<evidence type="ECO:0000313" key="3">
    <source>
        <dbReference type="Proteomes" id="UP001589589"/>
    </source>
</evidence>
<dbReference type="InterPro" id="IPR037682">
    <property type="entry name" value="TonB_C"/>
</dbReference>
<dbReference type="PANTHER" id="PTHR33446:SF2">
    <property type="entry name" value="PROTEIN TONB"/>
    <property type="match status" value="1"/>
</dbReference>
<organism evidence="2 3">
    <name type="scientific">Flavobacterium branchiarum</name>
    <dbReference type="NCBI Taxonomy" id="1114870"/>
    <lineage>
        <taxon>Bacteria</taxon>
        <taxon>Pseudomonadati</taxon>
        <taxon>Bacteroidota</taxon>
        <taxon>Flavobacteriia</taxon>
        <taxon>Flavobacteriales</taxon>
        <taxon>Flavobacteriaceae</taxon>
        <taxon>Flavobacterium</taxon>
    </lineage>
</organism>
<gene>
    <name evidence="2" type="ORF">ACFFUQ_11185</name>
</gene>
<comment type="caution">
    <text evidence="2">The sequence shown here is derived from an EMBL/GenBank/DDBJ whole genome shotgun (WGS) entry which is preliminary data.</text>
</comment>
<feature type="domain" description="TonB C-terminal" evidence="1">
    <location>
        <begin position="248"/>
        <end position="314"/>
    </location>
</feature>
<name>A0ABV5FMG5_9FLAO</name>
<keyword evidence="3" id="KW-1185">Reference proteome</keyword>
<evidence type="ECO:0000259" key="1">
    <source>
        <dbReference type="Pfam" id="PF03544"/>
    </source>
</evidence>
<evidence type="ECO:0000313" key="2">
    <source>
        <dbReference type="EMBL" id="MFB9064587.1"/>
    </source>
</evidence>
<dbReference type="Proteomes" id="UP001589589">
    <property type="component" value="Unassembled WGS sequence"/>
</dbReference>
<dbReference type="RefSeq" id="WP_290266710.1">
    <property type="nucleotide sequence ID" value="NZ_JAUFQQ010000005.1"/>
</dbReference>
<sequence length="318" mass="36746">MKFNLPSYFIIAFFLLITTKSFSQGSIELNKMIYMDSTYTETAEDNYKYIRIVEGYYQDNKTYVFKDYYKSKALKMIGTSTEKDFLQREGQFVYFYENGKKKSTVSYVKGKKSGKEYNWYDTGVLKSELEYIKDKKNKVIFKVNNYWNSQNEQKVIVGDGDCDVFDDNYAGSGKIKNGFPDGIWKGKNLKRNFTFTENYENGELVSGISIDSLNIEHPYKVVHEQPTPIKGIETFYRYIAREMFIPIEARNKVFGKIYLTFTVDKEGKLINPKIIKGVGYGLVESAIKVIKGSEKWNPGLERGLPVSVIYSLPITIAK</sequence>
<dbReference type="Gene3D" id="3.30.1150.10">
    <property type="match status" value="1"/>
</dbReference>
<dbReference type="PANTHER" id="PTHR33446">
    <property type="entry name" value="PROTEIN TONB-RELATED"/>
    <property type="match status" value="1"/>
</dbReference>
<proteinExistence type="predicted"/>
<dbReference type="EMBL" id="JBHMEX010000032">
    <property type="protein sequence ID" value="MFB9064587.1"/>
    <property type="molecule type" value="Genomic_DNA"/>
</dbReference>
<accession>A0ABV5FMG5</accession>
<dbReference type="SUPFAM" id="SSF74653">
    <property type="entry name" value="TolA/TonB C-terminal domain"/>
    <property type="match status" value="1"/>
</dbReference>